<proteinExistence type="predicted"/>
<evidence type="ECO:0000313" key="3">
    <source>
        <dbReference type="Proteomes" id="UP000306740"/>
    </source>
</evidence>
<dbReference type="EMBL" id="VDFR01000169">
    <property type="protein sequence ID" value="TNC33519.1"/>
    <property type="molecule type" value="Genomic_DNA"/>
</dbReference>
<dbReference type="AlphaFoldDB" id="A0A5C4MC78"/>
<evidence type="ECO:0000256" key="1">
    <source>
        <dbReference type="SAM" id="MobiDB-lite"/>
    </source>
</evidence>
<evidence type="ECO:0000313" key="2">
    <source>
        <dbReference type="EMBL" id="TNC33519.1"/>
    </source>
</evidence>
<accession>A0A5C4MC78</accession>
<feature type="region of interest" description="Disordered" evidence="1">
    <location>
        <begin position="32"/>
        <end position="79"/>
    </location>
</feature>
<dbReference type="RefSeq" id="WP_139107092.1">
    <property type="nucleotide sequence ID" value="NZ_VDFR01000169.1"/>
</dbReference>
<gene>
    <name evidence="2" type="ORF">FHE65_28940</name>
</gene>
<dbReference type="Proteomes" id="UP000306740">
    <property type="component" value="Unassembled WGS sequence"/>
</dbReference>
<name>A0A5C4MC78_9ACTN</name>
<reference evidence="2 3" key="1">
    <citation type="submission" date="2019-05" db="EMBL/GenBank/DDBJ databases">
        <title>Mumia sp. nov., isolated from the intestinal contents of plateau pika (Ochotona curzoniae) in the Qinghai-Tibet plateau of China.</title>
        <authorList>
            <person name="Tian Z."/>
        </authorList>
    </citation>
    <scope>NUCLEOTIDE SEQUENCE [LARGE SCALE GENOMIC DNA]</scope>
    <source>
        <strain evidence="3">527</strain>
    </source>
</reference>
<sequence length="79" mass="9351">MLRERRQRRADPDGQHRWPLQVRRCGLLAAERPRHRRHARAASDLRYLPTDGRRPGGMDASPRLYRADKRAMGPRQLAW</sequence>
<comment type="caution">
    <text evidence="2">The sequence shown here is derived from an EMBL/GenBank/DDBJ whole genome shotgun (WGS) entry which is preliminary data.</text>
</comment>
<protein>
    <submittedName>
        <fullName evidence="2">Uncharacterized protein</fullName>
    </submittedName>
</protein>
<organism evidence="2 3">
    <name type="scientific">Mumia zhuanghuii</name>
    <dbReference type="NCBI Taxonomy" id="2585211"/>
    <lineage>
        <taxon>Bacteria</taxon>
        <taxon>Bacillati</taxon>
        <taxon>Actinomycetota</taxon>
        <taxon>Actinomycetes</taxon>
        <taxon>Propionibacteriales</taxon>
        <taxon>Nocardioidaceae</taxon>
        <taxon>Mumia</taxon>
    </lineage>
</organism>